<gene>
    <name evidence="1" type="ORF">GFC01_13245</name>
</gene>
<protein>
    <submittedName>
        <fullName evidence="1">DUF370 domain-containing protein</fullName>
    </submittedName>
</protein>
<comment type="caution">
    <text evidence="1">The sequence shown here is derived from an EMBL/GenBank/DDBJ whole genome shotgun (WGS) entry which is preliminary data.</text>
</comment>
<dbReference type="Proteomes" id="UP000441717">
    <property type="component" value="Unassembled WGS sequence"/>
</dbReference>
<dbReference type="NCBIfam" id="NF046065">
    <property type="entry name" value="MtxRegRemB"/>
    <property type="match status" value="1"/>
</dbReference>
<dbReference type="InterPro" id="IPR007169">
    <property type="entry name" value="RemA-like"/>
</dbReference>
<dbReference type="OrthoDB" id="9811390at2"/>
<dbReference type="EMBL" id="WHYR01000041">
    <property type="protein sequence ID" value="MQL53206.1"/>
    <property type="molecule type" value="Genomic_DNA"/>
</dbReference>
<reference evidence="1 2" key="1">
    <citation type="submission" date="2019-10" db="EMBL/GenBank/DDBJ databases">
        <title>Comparative genomics of sulfur disproportionating microorganisms.</title>
        <authorList>
            <person name="Ward L.M."/>
            <person name="Bertran E."/>
            <person name="Johnston D."/>
        </authorList>
    </citation>
    <scope>NUCLEOTIDE SEQUENCE [LARGE SCALE GENOMIC DNA]</scope>
    <source>
        <strain evidence="1 2">DSM 14055</strain>
    </source>
</reference>
<dbReference type="Pfam" id="PF04025">
    <property type="entry name" value="RemA-like"/>
    <property type="match status" value="1"/>
</dbReference>
<organism evidence="1 2">
    <name type="scientific">Desulfofundulus thermobenzoicus</name>
    <dbReference type="NCBI Taxonomy" id="29376"/>
    <lineage>
        <taxon>Bacteria</taxon>
        <taxon>Bacillati</taxon>
        <taxon>Bacillota</taxon>
        <taxon>Clostridia</taxon>
        <taxon>Eubacteriales</taxon>
        <taxon>Peptococcaceae</taxon>
        <taxon>Desulfofundulus</taxon>
    </lineage>
</organism>
<evidence type="ECO:0000313" key="1">
    <source>
        <dbReference type="EMBL" id="MQL53206.1"/>
    </source>
</evidence>
<dbReference type="AlphaFoldDB" id="A0A6N7ISV9"/>
<name>A0A6N7ISV9_9FIRM</name>
<evidence type="ECO:0000313" key="2">
    <source>
        <dbReference type="Proteomes" id="UP000441717"/>
    </source>
</evidence>
<keyword evidence="2" id="KW-1185">Reference proteome</keyword>
<sequence>MFLHLGTDKSILKKDVVAILNVRTHSAAATGEFLEIARDEKKLHLLTEPGKIKSYVLTVKGVYGSPISCATLKKRVETEIIEPE</sequence>
<proteinExistence type="predicted"/>
<dbReference type="RefSeq" id="WP_152947678.1">
    <property type="nucleotide sequence ID" value="NZ_WHYR01000041.1"/>
</dbReference>
<accession>A0A6N7ISV9</accession>